<dbReference type="OrthoDB" id="341208at2"/>
<keyword evidence="4" id="KW-0808">Transferase</keyword>
<feature type="domain" description="Signal transduction histidine kinase HWE region" evidence="8">
    <location>
        <begin position="183"/>
        <end position="261"/>
    </location>
</feature>
<sequence length="379" mass="41017">MPDTTQAARLLEQQVSVLEMIARDAPRDDVLAKICRLAETFVPGSMAGVTVLDRGGMTFEHCVMPGAPTFAAGIPGVEVGPPHAGTCAAAVFGGAPVSSNEVENDQRFDPLWRKLNTDHGVRAIRSRPVCSADGRALGSFFIAFKDAAPDPRPEEIEAIGARLSGFALERHRAAERQRLIVDEMQHRLKNLFAAVLSIASQTSHGGVTTTDFLKAFEGRVLALANAHDLLTRDESADLAELTRRIVAPFGGDESVEITGQPFKVAPSAVVPFSLVLHELATNAAKYGALSSNEGRARVSWKSYRGENGERRFKFKWEEMGGPRVAPPLRSGFGTLLMKRAFADVEGRSRLVHAPEGLRFRIDAPMSGRLGRLHEASKTS</sequence>
<keyword evidence="6" id="KW-0418">Kinase</keyword>
<dbReference type="InterPro" id="IPR011102">
    <property type="entry name" value="Sig_transdc_His_kinase_HWE"/>
</dbReference>
<protein>
    <recommendedName>
        <fullName evidence="2">histidine kinase</fullName>
        <ecNumber evidence="2">2.7.13.3</ecNumber>
    </recommendedName>
</protein>
<evidence type="ECO:0000259" key="8">
    <source>
        <dbReference type="SMART" id="SM00911"/>
    </source>
</evidence>
<dbReference type="SMART" id="SM00911">
    <property type="entry name" value="HWE_HK"/>
    <property type="match status" value="1"/>
</dbReference>
<comment type="caution">
    <text evidence="9">The sequence shown here is derived from an EMBL/GenBank/DDBJ whole genome shotgun (WGS) entry which is preliminary data.</text>
</comment>
<reference evidence="9 10" key="1">
    <citation type="submission" date="2019-07" db="EMBL/GenBank/DDBJ databases">
        <title>Whole genome shotgun sequence of Reyranella soli NBRC 108950.</title>
        <authorList>
            <person name="Hosoyama A."/>
            <person name="Uohara A."/>
            <person name="Ohji S."/>
            <person name="Ichikawa N."/>
        </authorList>
    </citation>
    <scope>NUCLEOTIDE SEQUENCE [LARGE SCALE GENOMIC DNA]</scope>
    <source>
        <strain evidence="9 10">NBRC 108950</strain>
    </source>
</reference>
<evidence type="ECO:0000256" key="3">
    <source>
        <dbReference type="ARBA" id="ARBA00022553"/>
    </source>
</evidence>
<dbReference type="Proteomes" id="UP000321058">
    <property type="component" value="Unassembled WGS sequence"/>
</dbReference>
<dbReference type="PANTHER" id="PTHR41523:SF7">
    <property type="entry name" value="HISTIDINE KINASE"/>
    <property type="match status" value="1"/>
</dbReference>
<dbReference type="EC" id="2.7.13.3" evidence="2"/>
<evidence type="ECO:0000256" key="4">
    <source>
        <dbReference type="ARBA" id="ARBA00022679"/>
    </source>
</evidence>
<evidence type="ECO:0000256" key="5">
    <source>
        <dbReference type="ARBA" id="ARBA00022741"/>
    </source>
</evidence>
<dbReference type="InterPro" id="IPR029016">
    <property type="entry name" value="GAF-like_dom_sf"/>
</dbReference>
<evidence type="ECO:0000256" key="6">
    <source>
        <dbReference type="ARBA" id="ARBA00022777"/>
    </source>
</evidence>
<dbReference type="InterPro" id="IPR036890">
    <property type="entry name" value="HATPase_C_sf"/>
</dbReference>
<accession>A0A512N3P6</accession>
<dbReference type="RefSeq" id="WP_147146433.1">
    <property type="nucleotide sequence ID" value="NZ_BKAJ01000013.1"/>
</dbReference>
<evidence type="ECO:0000256" key="2">
    <source>
        <dbReference type="ARBA" id="ARBA00012438"/>
    </source>
</evidence>
<name>A0A512N3P6_9HYPH</name>
<dbReference type="AlphaFoldDB" id="A0A512N3P6"/>
<dbReference type="EMBL" id="BKAJ01000013">
    <property type="protein sequence ID" value="GEP53619.1"/>
    <property type="molecule type" value="Genomic_DNA"/>
</dbReference>
<keyword evidence="5" id="KW-0547">Nucleotide-binding</keyword>
<dbReference type="PANTHER" id="PTHR41523">
    <property type="entry name" value="TWO-COMPONENT SYSTEM SENSOR PROTEIN"/>
    <property type="match status" value="1"/>
</dbReference>
<dbReference type="Gene3D" id="3.30.450.40">
    <property type="match status" value="1"/>
</dbReference>
<evidence type="ECO:0000256" key="7">
    <source>
        <dbReference type="ARBA" id="ARBA00022840"/>
    </source>
</evidence>
<dbReference type="Gene3D" id="3.30.565.10">
    <property type="entry name" value="Histidine kinase-like ATPase, C-terminal domain"/>
    <property type="match status" value="1"/>
</dbReference>
<dbReference type="SUPFAM" id="SSF55781">
    <property type="entry name" value="GAF domain-like"/>
    <property type="match status" value="1"/>
</dbReference>
<evidence type="ECO:0000256" key="1">
    <source>
        <dbReference type="ARBA" id="ARBA00000085"/>
    </source>
</evidence>
<dbReference type="GO" id="GO:0005524">
    <property type="term" value="F:ATP binding"/>
    <property type="evidence" value="ECO:0007669"/>
    <property type="project" value="UniProtKB-KW"/>
</dbReference>
<dbReference type="Pfam" id="PF07536">
    <property type="entry name" value="HWE_HK"/>
    <property type="match status" value="1"/>
</dbReference>
<evidence type="ECO:0000313" key="9">
    <source>
        <dbReference type="EMBL" id="GEP53619.1"/>
    </source>
</evidence>
<comment type="catalytic activity">
    <reaction evidence="1">
        <text>ATP + protein L-histidine = ADP + protein N-phospho-L-histidine.</text>
        <dbReference type="EC" id="2.7.13.3"/>
    </reaction>
</comment>
<keyword evidence="7" id="KW-0067">ATP-binding</keyword>
<dbReference type="GO" id="GO:0004673">
    <property type="term" value="F:protein histidine kinase activity"/>
    <property type="evidence" value="ECO:0007669"/>
    <property type="project" value="UniProtKB-EC"/>
</dbReference>
<evidence type="ECO:0000313" key="10">
    <source>
        <dbReference type="Proteomes" id="UP000321058"/>
    </source>
</evidence>
<keyword evidence="10" id="KW-1185">Reference proteome</keyword>
<gene>
    <name evidence="9" type="ORF">RSO01_07850</name>
</gene>
<keyword evidence="3" id="KW-0597">Phosphoprotein</keyword>
<proteinExistence type="predicted"/>
<organism evidence="9 10">
    <name type="scientific">Reyranella soli</name>
    <dbReference type="NCBI Taxonomy" id="1230389"/>
    <lineage>
        <taxon>Bacteria</taxon>
        <taxon>Pseudomonadati</taxon>
        <taxon>Pseudomonadota</taxon>
        <taxon>Alphaproteobacteria</taxon>
        <taxon>Hyphomicrobiales</taxon>
        <taxon>Reyranellaceae</taxon>
        <taxon>Reyranella</taxon>
    </lineage>
</organism>